<dbReference type="Pfam" id="PF00250">
    <property type="entry name" value="Forkhead"/>
    <property type="match status" value="1"/>
</dbReference>
<keyword evidence="7" id="KW-1185">Reference proteome</keyword>
<sequence length="216" mass="24913">MIAMAIKESAEQRLTLSEIYSYIMNKFPYFQKNKKGWQNSIRHNLSLNECFVKVPREGGGERKGNYWTLDPTYEDMFENGNYRRRRRMKRPYRPASSLQKAFFPDQLQLPNALSISSKSLFGHGYGAGPLANNTWAVQQDGQCLYSPCQRMTAQQLHATYHLPQPQLEQALPPMQLGPINTYGPHNFQAGFVPGRRQGPMEASMHYHSYWGEKQFG</sequence>
<feature type="DNA-binding region" description="Fork-head" evidence="5">
    <location>
        <begin position="1"/>
        <end position="87"/>
    </location>
</feature>
<protein>
    <submittedName>
        <fullName evidence="8">Forkhead box protein L2-like</fullName>
    </submittedName>
</protein>
<keyword evidence="2 5" id="KW-0238">DNA-binding</keyword>
<keyword evidence="4 5" id="KW-0539">Nucleus</keyword>
<gene>
    <name evidence="8" type="primary">LOC111083696</name>
</gene>
<keyword evidence="1" id="KW-0805">Transcription regulation</keyword>
<proteinExistence type="predicted"/>
<evidence type="ECO:0000256" key="1">
    <source>
        <dbReference type="ARBA" id="ARBA00023015"/>
    </source>
</evidence>
<reference evidence="8" key="1">
    <citation type="submission" date="2025-08" db="UniProtKB">
        <authorList>
            <consortium name="RefSeq"/>
        </authorList>
    </citation>
    <scope>IDENTIFICATION</scope>
    <source>
        <tissue evidence="8">Muscle</tissue>
    </source>
</reference>
<dbReference type="InterPro" id="IPR050211">
    <property type="entry name" value="FOX_domain-containing"/>
</dbReference>
<name>A0ABM1RXE6_LIMPO</name>
<evidence type="ECO:0000259" key="6">
    <source>
        <dbReference type="PROSITE" id="PS50039"/>
    </source>
</evidence>
<evidence type="ECO:0000313" key="7">
    <source>
        <dbReference type="Proteomes" id="UP000694941"/>
    </source>
</evidence>
<dbReference type="PROSITE" id="PS00658">
    <property type="entry name" value="FORK_HEAD_2"/>
    <property type="match status" value="1"/>
</dbReference>
<dbReference type="InterPro" id="IPR001766">
    <property type="entry name" value="Fork_head_dom"/>
</dbReference>
<dbReference type="InterPro" id="IPR036388">
    <property type="entry name" value="WH-like_DNA-bd_sf"/>
</dbReference>
<keyword evidence="3" id="KW-0804">Transcription</keyword>
<evidence type="ECO:0000256" key="2">
    <source>
        <dbReference type="ARBA" id="ARBA00023125"/>
    </source>
</evidence>
<comment type="subcellular location">
    <subcellularLocation>
        <location evidence="5">Nucleus</location>
    </subcellularLocation>
</comment>
<dbReference type="PANTHER" id="PTHR11829">
    <property type="entry name" value="FORKHEAD BOX PROTEIN"/>
    <property type="match status" value="1"/>
</dbReference>
<dbReference type="SUPFAM" id="SSF46785">
    <property type="entry name" value="Winged helix' DNA-binding domain"/>
    <property type="match status" value="1"/>
</dbReference>
<dbReference type="PRINTS" id="PR00053">
    <property type="entry name" value="FORKHEAD"/>
</dbReference>
<dbReference type="Proteomes" id="UP000694941">
    <property type="component" value="Unplaced"/>
</dbReference>
<dbReference type="CDD" id="cd20028">
    <property type="entry name" value="FH_FOXL2"/>
    <property type="match status" value="1"/>
</dbReference>
<evidence type="ECO:0000313" key="8">
    <source>
        <dbReference type="RefSeq" id="XP_022236051.1"/>
    </source>
</evidence>
<organism evidence="7 8">
    <name type="scientific">Limulus polyphemus</name>
    <name type="common">Atlantic horseshoe crab</name>
    <dbReference type="NCBI Taxonomy" id="6850"/>
    <lineage>
        <taxon>Eukaryota</taxon>
        <taxon>Metazoa</taxon>
        <taxon>Ecdysozoa</taxon>
        <taxon>Arthropoda</taxon>
        <taxon>Chelicerata</taxon>
        <taxon>Merostomata</taxon>
        <taxon>Xiphosura</taxon>
        <taxon>Limulidae</taxon>
        <taxon>Limulus</taxon>
    </lineage>
</organism>
<dbReference type="RefSeq" id="XP_022236051.1">
    <property type="nucleotide sequence ID" value="XM_022380343.1"/>
</dbReference>
<dbReference type="InterPro" id="IPR036390">
    <property type="entry name" value="WH_DNA-bd_sf"/>
</dbReference>
<evidence type="ECO:0000256" key="5">
    <source>
        <dbReference type="PROSITE-ProRule" id="PRU00089"/>
    </source>
</evidence>
<evidence type="ECO:0000256" key="3">
    <source>
        <dbReference type="ARBA" id="ARBA00023163"/>
    </source>
</evidence>
<dbReference type="GeneID" id="111083696"/>
<feature type="domain" description="Fork-head" evidence="6">
    <location>
        <begin position="1"/>
        <end position="87"/>
    </location>
</feature>
<dbReference type="InterPro" id="IPR047515">
    <property type="entry name" value="FH_FOXL2"/>
</dbReference>
<dbReference type="PROSITE" id="PS50039">
    <property type="entry name" value="FORK_HEAD_3"/>
    <property type="match status" value="1"/>
</dbReference>
<evidence type="ECO:0000256" key="4">
    <source>
        <dbReference type="ARBA" id="ARBA00023242"/>
    </source>
</evidence>
<dbReference type="SMART" id="SM00339">
    <property type="entry name" value="FH"/>
    <property type="match status" value="1"/>
</dbReference>
<dbReference type="Gene3D" id="1.10.10.10">
    <property type="entry name" value="Winged helix-like DNA-binding domain superfamily/Winged helix DNA-binding domain"/>
    <property type="match status" value="1"/>
</dbReference>
<accession>A0ABM1RXE6</accession>
<dbReference type="PANTHER" id="PTHR11829:SF411">
    <property type="entry name" value="FORKHEAD BOX PROTEIN L2"/>
    <property type="match status" value="1"/>
</dbReference>
<dbReference type="InterPro" id="IPR030456">
    <property type="entry name" value="TF_fork_head_CS_2"/>
</dbReference>